<organism evidence="1 2">
    <name type="scientific">Cajanus cajan</name>
    <name type="common">Pigeon pea</name>
    <name type="synonym">Cajanus indicus</name>
    <dbReference type="NCBI Taxonomy" id="3821"/>
    <lineage>
        <taxon>Eukaryota</taxon>
        <taxon>Viridiplantae</taxon>
        <taxon>Streptophyta</taxon>
        <taxon>Embryophyta</taxon>
        <taxon>Tracheophyta</taxon>
        <taxon>Spermatophyta</taxon>
        <taxon>Magnoliopsida</taxon>
        <taxon>eudicotyledons</taxon>
        <taxon>Gunneridae</taxon>
        <taxon>Pentapetalae</taxon>
        <taxon>rosids</taxon>
        <taxon>fabids</taxon>
        <taxon>Fabales</taxon>
        <taxon>Fabaceae</taxon>
        <taxon>Papilionoideae</taxon>
        <taxon>50 kb inversion clade</taxon>
        <taxon>NPAAA clade</taxon>
        <taxon>indigoferoid/millettioid clade</taxon>
        <taxon>Phaseoleae</taxon>
        <taxon>Cajanus</taxon>
    </lineage>
</organism>
<evidence type="ECO:0000313" key="2">
    <source>
        <dbReference type="Proteomes" id="UP000075243"/>
    </source>
</evidence>
<dbReference type="OMA" id="TEPHERE"/>
<dbReference type="EMBL" id="AGCT01045533">
    <property type="protein sequence ID" value="KYP78214.1"/>
    <property type="molecule type" value="Genomic_DNA"/>
</dbReference>
<dbReference type="Gramene" id="C.cajan_46145.t">
    <property type="protein sequence ID" value="C.cajan_46145.t.cds1"/>
    <property type="gene ID" value="C.cajan_46145"/>
</dbReference>
<proteinExistence type="predicted"/>
<sequence>MADFEKDKALSLSVIHTKLSNEPVDYKFPGHVPRTRSVSISIPAILTEPHERETITNLVGYTGPLRQKKTPYNQMSGPLYVTHRSGNLFQQNRVAPEYQTAESTTENISSCCGMGENDLQNNYAGKNEHLVRSGPLGMCNDPYCTTCPTYFKATQQSYSKTSGIFNPKVSFFLK</sequence>
<dbReference type="Proteomes" id="UP000075243">
    <property type="component" value="Unassembled WGS sequence"/>
</dbReference>
<protein>
    <submittedName>
        <fullName evidence="1">Cyclic nucleotide-gated ion channel 19</fullName>
    </submittedName>
</protein>
<keyword evidence="2" id="KW-1185">Reference proteome</keyword>
<accession>A0A151UFW7</accession>
<dbReference type="AlphaFoldDB" id="A0A151UFW7"/>
<name>A0A151UFW7_CAJCA</name>
<reference evidence="1" key="1">
    <citation type="journal article" date="2012" name="Nat. Biotechnol.">
        <title>Draft genome sequence of pigeonpea (Cajanus cajan), an orphan legume crop of resource-poor farmers.</title>
        <authorList>
            <person name="Varshney R.K."/>
            <person name="Chen W."/>
            <person name="Li Y."/>
            <person name="Bharti A.K."/>
            <person name="Saxena R.K."/>
            <person name="Schlueter J.A."/>
            <person name="Donoghue M.T."/>
            <person name="Azam S."/>
            <person name="Fan G."/>
            <person name="Whaley A.M."/>
            <person name="Farmer A.D."/>
            <person name="Sheridan J."/>
            <person name="Iwata A."/>
            <person name="Tuteja R."/>
            <person name="Penmetsa R.V."/>
            <person name="Wu W."/>
            <person name="Upadhyaya H.D."/>
            <person name="Yang S.P."/>
            <person name="Shah T."/>
            <person name="Saxena K.B."/>
            <person name="Michael T."/>
            <person name="McCombie W.R."/>
            <person name="Yang B."/>
            <person name="Zhang G."/>
            <person name="Yang H."/>
            <person name="Wang J."/>
            <person name="Spillane C."/>
            <person name="Cook D.R."/>
            <person name="May G.D."/>
            <person name="Xu X."/>
            <person name="Jackson S.A."/>
        </authorList>
    </citation>
    <scope>NUCLEOTIDE SEQUENCE [LARGE SCALE GENOMIC DNA]</scope>
</reference>
<evidence type="ECO:0000313" key="1">
    <source>
        <dbReference type="EMBL" id="KYP78214.1"/>
    </source>
</evidence>
<gene>
    <name evidence="1" type="ORF">KK1_048922</name>
</gene>
<comment type="caution">
    <text evidence="1">The sequence shown here is derived from an EMBL/GenBank/DDBJ whole genome shotgun (WGS) entry which is preliminary data.</text>
</comment>